<feature type="region of interest" description="Disordered" evidence="1">
    <location>
        <begin position="85"/>
        <end position="133"/>
    </location>
</feature>
<keyword evidence="3" id="KW-1185">Reference proteome</keyword>
<reference evidence="2" key="1">
    <citation type="submission" date="2020-09" db="EMBL/GenBank/DDBJ databases">
        <title>Genome seq and assembly of Devosia sp.</title>
        <authorList>
            <person name="Chhetri G."/>
        </authorList>
    </citation>
    <scope>NUCLEOTIDE SEQUENCE</scope>
    <source>
        <strain evidence="2">PTR5</strain>
    </source>
</reference>
<dbReference type="InterPro" id="IPR010486">
    <property type="entry name" value="HNS-dep_expression_A/B"/>
</dbReference>
<evidence type="ECO:0000313" key="2">
    <source>
        <dbReference type="EMBL" id="MBD8066083.1"/>
    </source>
</evidence>
<sequence length="188" mass="18961">MGSSNKVLFTVEENMNRSHRLSIIAAAASLSLGGAAIAQDKAATATPDGKPAIDLTCAELSTLDTATVPGVLYFVAGYKEGERKAAEAGSPAADNAASDASDQEASSGDDEGSSETSADTADTSSDTSGSDIQIGRISGYFNIPVEDVVVACDADPARNLGDILDEKAGQQGDSDTETDSGESSSSSN</sequence>
<dbReference type="RefSeq" id="WP_191775509.1">
    <property type="nucleotide sequence ID" value="NZ_JACYFU010000003.1"/>
</dbReference>
<dbReference type="AlphaFoldDB" id="A0A927FWC7"/>
<proteinExistence type="predicted"/>
<evidence type="ECO:0000313" key="3">
    <source>
        <dbReference type="Proteomes" id="UP000654108"/>
    </source>
</evidence>
<feature type="compositionally biased region" description="Low complexity" evidence="1">
    <location>
        <begin position="114"/>
        <end position="131"/>
    </location>
</feature>
<dbReference type="Proteomes" id="UP000654108">
    <property type="component" value="Unassembled WGS sequence"/>
</dbReference>
<organism evidence="2 3">
    <name type="scientific">Devosia oryzisoli</name>
    <dbReference type="NCBI Taxonomy" id="2774138"/>
    <lineage>
        <taxon>Bacteria</taxon>
        <taxon>Pseudomonadati</taxon>
        <taxon>Pseudomonadota</taxon>
        <taxon>Alphaproteobacteria</taxon>
        <taxon>Hyphomicrobiales</taxon>
        <taxon>Devosiaceae</taxon>
        <taxon>Devosia</taxon>
    </lineage>
</organism>
<dbReference type="Pfam" id="PF06411">
    <property type="entry name" value="HdeA"/>
    <property type="match status" value="1"/>
</dbReference>
<feature type="region of interest" description="Disordered" evidence="1">
    <location>
        <begin position="161"/>
        <end position="188"/>
    </location>
</feature>
<feature type="compositionally biased region" description="Low complexity" evidence="1">
    <location>
        <begin position="87"/>
        <end position="106"/>
    </location>
</feature>
<accession>A0A927FWC7</accession>
<name>A0A927FWC7_9HYPH</name>
<dbReference type="EMBL" id="JACYFU010000003">
    <property type="protein sequence ID" value="MBD8066083.1"/>
    <property type="molecule type" value="Genomic_DNA"/>
</dbReference>
<evidence type="ECO:0000256" key="1">
    <source>
        <dbReference type="SAM" id="MobiDB-lite"/>
    </source>
</evidence>
<gene>
    <name evidence="2" type="ORF">IC608_11430</name>
</gene>
<comment type="caution">
    <text evidence="2">The sequence shown here is derived from an EMBL/GenBank/DDBJ whole genome shotgun (WGS) entry which is preliminary data.</text>
</comment>
<protein>
    <submittedName>
        <fullName evidence="2">Uncharacterized protein</fullName>
    </submittedName>
</protein>